<dbReference type="InterPro" id="IPR043741">
    <property type="entry name" value="DUF5686"/>
</dbReference>
<dbReference type="Gene3D" id="2.60.40.1120">
    <property type="entry name" value="Carboxypeptidase-like, regulatory domain"/>
    <property type="match status" value="1"/>
</dbReference>
<name>A0ABV7YW16_9BACT</name>
<evidence type="ECO:0000313" key="2">
    <source>
        <dbReference type="Proteomes" id="UP001595616"/>
    </source>
</evidence>
<gene>
    <name evidence="1" type="ORF">ACFOOI_10530</name>
</gene>
<comment type="caution">
    <text evidence="1">The sequence shown here is derived from an EMBL/GenBank/DDBJ whole genome shotgun (WGS) entry which is preliminary data.</text>
</comment>
<dbReference type="SUPFAM" id="SSF49464">
    <property type="entry name" value="Carboxypeptidase regulatory domain-like"/>
    <property type="match status" value="1"/>
</dbReference>
<evidence type="ECO:0000313" key="1">
    <source>
        <dbReference type="EMBL" id="MFC3811091.1"/>
    </source>
</evidence>
<dbReference type="EMBL" id="JBHRYQ010000001">
    <property type="protein sequence ID" value="MFC3811091.1"/>
    <property type="molecule type" value="Genomic_DNA"/>
</dbReference>
<dbReference type="Pfam" id="PF18939">
    <property type="entry name" value="DUF5686"/>
    <property type="match status" value="1"/>
</dbReference>
<keyword evidence="2" id="KW-1185">Reference proteome</keyword>
<reference evidence="2" key="1">
    <citation type="journal article" date="2019" name="Int. J. Syst. Evol. Microbiol.">
        <title>The Global Catalogue of Microorganisms (GCM) 10K type strain sequencing project: providing services to taxonomists for standard genome sequencing and annotation.</title>
        <authorList>
            <consortium name="The Broad Institute Genomics Platform"/>
            <consortium name="The Broad Institute Genome Sequencing Center for Infectious Disease"/>
            <person name="Wu L."/>
            <person name="Ma J."/>
        </authorList>
    </citation>
    <scope>NUCLEOTIDE SEQUENCE [LARGE SCALE GENOMIC DNA]</scope>
    <source>
        <strain evidence="2">CECT 7956</strain>
    </source>
</reference>
<dbReference type="Pfam" id="PF13715">
    <property type="entry name" value="CarbopepD_reg_2"/>
    <property type="match status" value="1"/>
</dbReference>
<sequence length="814" mass="94566">MKLFYLKSILTVWVSFCCTFCFGQNYFSLRGYVLDEANEPLAGANIRVVNLNLGTTTDADGKYEMRLLEGLNRISVSYTAYQTEVVEIVLDVDKVKNFIMKLDHKMLEDLVVKVRKKDFSYEVIQNVIANKSAMLNQYQNYSSKVYILSTERMHEKAKVSTGKEDEPDKKTVLKDTIKINLFEAELIKHEDVQGHQKEVKEAVKKVGEQLSLYYKSITDGDFNLYQNTQRVKKIGDNALVSPFSDIAFLSYKFEMMSVFYEGNQKIYRIKVTPKKLANALYEGEVEILDGLWLMRSCNLSLNKRSLMLYDSFSFTQKHELVNGKWMPTNTTYFWDIKEGKSKKEGKAEVLQSDFKFDIELPKRFFGVEVGLTEKEAYKKDSTFWDAIRPKPLDSLERNAIIADDKLKLKLSSKTYLDSVDKVFNKITFTKVAFLGIGHINRFKKTEWYFNPVGLMVNPVGFGGWRVNYGMYYRKVFENRKVVNISPNFNYGFLNKDLRGNFNTYFFYNPQRVSSLNFTISSNFNVINGSATLRDVARRSNFYESKVVAVRHRTELVNGLYVNTLLQIENRNDLSTFKFGNFGDQLFSDNKPEVFPESRIYKTGIGLSYTPRQLYLKEPYEKKILGSKFPTFSVNLEKAWPSQNASSFTYLSADIKQSFGVGIFGISEYKISTGKFLDTTRLAIMDYKYQRGGDSYFFSPAMSTFQLIPRTFSTFDWFLESHYQHQFNGFFTSKIPLLNKTKIREVAGAGFLYVPERNYQYSEVYVGLNRVFNVGRFYFRVGSYYVVGQSKEFGVRNMFKFSFEPYNRNNNSWSF</sequence>
<dbReference type="Proteomes" id="UP001595616">
    <property type="component" value="Unassembled WGS sequence"/>
</dbReference>
<proteinExistence type="predicted"/>
<dbReference type="RefSeq" id="WP_379837787.1">
    <property type="nucleotide sequence ID" value="NZ_JBHRYQ010000001.1"/>
</dbReference>
<organism evidence="1 2">
    <name type="scientific">Lacihabitans lacunae</name>
    <dbReference type="NCBI Taxonomy" id="1028214"/>
    <lineage>
        <taxon>Bacteria</taxon>
        <taxon>Pseudomonadati</taxon>
        <taxon>Bacteroidota</taxon>
        <taxon>Cytophagia</taxon>
        <taxon>Cytophagales</taxon>
        <taxon>Leadbetterellaceae</taxon>
        <taxon>Lacihabitans</taxon>
    </lineage>
</organism>
<dbReference type="InterPro" id="IPR008969">
    <property type="entry name" value="CarboxyPept-like_regulatory"/>
</dbReference>
<protein>
    <submittedName>
        <fullName evidence="1">DUF5686 and carboxypeptidase regulatory-like domain-containing protein</fullName>
    </submittedName>
</protein>
<accession>A0ABV7YW16</accession>